<dbReference type="AlphaFoldDB" id="A0A8T0RLI8"/>
<sequence>MECGGASGRRGLHTPAWALRAPSGVSGFQMPAFSPSLHLALAPRSVGMLPESIPTLRTLPSLPCMVLTSSRLKKRPDPSRGTPWQVHMA</sequence>
<gene>
    <name evidence="2" type="ORF">PVAP13_5NG085481</name>
</gene>
<comment type="caution">
    <text evidence="2">The sequence shown here is derived from an EMBL/GenBank/DDBJ whole genome shotgun (WGS) entry which is preliminary data.</text>
</comment>
<dbReference type="EMBL" id="CM029046">
    <property type="protein sequence ID" value="KAG2586867.1"/>
    <property type="molecule type" value="Genomic_DNA"/>
</dbReference>
<name>A0A8T0RLI8_PANVG</name>
<reference evidence="2" key="1">
    <citation type="submission" date="2020-05" db="EMBL/GenBank/DDBJ databases">
        <title>WGS assembly of Panicum virgatum.</title>
        <authorList>
            <person name="Lovell J.T."/>
            <person name="Jenkins J."/>
            <person name="Shu S."/>
            <person name="Juenger T.E."/>
            <person name="Schmutz J."/>
        </authorList>
    </citation>
    <scope>NUCLEOTIDE SEQUENCE</scope>
    <source>
        <strain evidence="2">AP13</strain>
    </source>
</reference>
<dbReference type="Proteomes" id="UP000823388">
    <property type="component" value="Chromosome 5N"/>
</dbReference>
<feature type="region of interest" description="Disordered" evidence="1">
    <location>
        <begin position="70"/>
        <end position="89"/>
    </location>
</feature>
<proteinExistence type="predicted"/>
<evidence type="ECO:0000313" key="3">
    <source>
        <dbReference type="Proteomes" id="UP000823388"/>
    </source>
</evidence>
<protein>
    <submittedName>
        <fullName evidence="2">Uncharacterized protein</fullName>
    </submittedName>
</protein>
<accession>A0A8T0RLI8</accession>
<evidence type="ECO:0000256" key="1">
    <source>
        <dbReference type="SAM" id="MobiDB-lite"/>
    </source>
</evidence>
<evidence type="ECO:0000313" key="2">
    <source>
        <dbReference type="EMBL" id="KAG2586867.1"/>
    </source>
</evidence>
<organism evidence="2 3">
    <name type="scientific">Panicum virgatum</name>
    <name type="common">Blackwell switchgrass</name>
    <dbReference type="NCBI Taxonomy" id="38727"/>
    <lineage>
        <taxon>Eukaryota</taxon>
        <taxon>Viridiplantae</taxon>
        <taxon>Streptophyta</taxon>
        <taxon>Embryophyta</taxon>
        <taxon>Tracheophyta</taxon>
        <taxon>Spermatophyta</taxon>
        <taxon>Magnoliopsida</taxon>
        <taxon>Liliopsida</taxon>
        <taxon>Poales</taxon>
        <taxon>Poaceae</taxon>
        <taxon>PACMAD clade</taxon>
        <taxon>Panicoideae</taxon>
        <taxon>Panicodae</taxon>
        <taxon>Paniceae</taxon>
        <taxon>Panicinae</taxon>
        <taxon>Panicum</taxon>
        <taxon>Panicum sect. Hiantes</taxon>
    </lineage>
</organism>
<keyword evidence="3" id="KW-1185">Reference proteome</keyword>